<dbReference type="RefSeq" id="WP_213171014.1">
    <property type="nucleotide sequence ID" value="NZ_CP070496.1"/>
</dbReference>
<organism evidence="2 3">
    <name type="scientific">Natronoglycomyces albus</name>
    <dbReference type="NCBI Taxonomy" id="2811108"/>
    <lineage>
        <taxon>Bacteria</taxon>
        <taxon>Bacillati</taxon>
        <taxon>Actinomycetota</taxon>
        <taxon>Actinomycetes</taxon>
        <taxon>Glycomycetales</taxon>
        <taxon>Glycomycetaceae</taxon>
        <taxon>Natronoglycomyces</taxon>
    </lineage>
</organism>
<dbReference type="Gene3D" id="3.60.70.12">
    <property type="entry name" value="L-amino peptidase D-ALA esterase/amidase"/>
    <property type="match status" value="1"/>
</dbReference>
<comment type="similarity">
    <text evidence="1">Belongs to the peptidase S58 family.</text>
</comment>
<evidence type="ECO:0000256" key="1">
    <source>
        <dbReference type="ARBA" id="ARBA00007068"/>
    </source>
</evidence>
<dbReference type="EMBL" id="CP070496">
    <property type="protein sequence ID" value="QSB05014.1"/>
    <property type="molecule type" value="Genomic_DNA"/>
</dbReference>
<accession>A0A895XI52</accession>
<dbReference type="InterPro" id="IPR005321">
    <property type="entry name" value="Peptidase_S58_DmpA"/>
</dbReference>
<protein>
    <submittedName>
        <fullName evidence="2">P1 family peptidase</fullName>
    </submittedName>
</protein>
<dbReference type="CDD" id="cd02252">
    <property type="entry name" value="nylC_like"/>
    <property type="match status" value="1"/>
</dbReference>
<sequence>MDQLGVSVGHWTNAQARTGCTVAIFPRSTVASGEVRGGAPASRETDLLDPTRANAGIDAVLLTGGSAFGLASADGVMRWLEEQGRGVPTPAGPVPIVPTLGLFDLPQGRGVRPGPDEGYAACQDASLDAVLTGPVGAGAGCTYGQWRGTSIDAGLVSATLTCGEVVVSVLIALNAFGEPGPLRRELLRPQGFPIMFQSQRFRRDPEGESEQGSAETTVDFDVATVDKQRWESEGGAEGFGTNTTIGLVATNAALDKVGCHLLAQGAHDGLAQAVAPTHTRFDGDAFVAAATGEVEANIDVVRSLTVEAVAEAIGSLGSEV</sequence>
<proteinExistence type="inferred from homology"/>
<gene>
    <name evidence="2" type="ORF">JQS30_14800</name>
</gene>
<dbReference type="Pfam" id="PF03576">
    <property type="entry name" value="Peptidase_S58"/>
    <property type="match status" value="1"/>
</dbReference>
<reference evidence="2" key="1">
    <citation type="submission" date="2021-02" db="EMBL/GenBank/DDBJ databases">
        <title>Natronoglycomyces albus gen. nov., sp. nov, a haloalkaliphilic actinobacterium from a soda solonchak soil.</title>
        <authorList>
            <person name="Sorokin D.Y."/>
            <person name="Khijniak T.V."/>
            <person name="Zakharycheva A.P."/>
            <person name="Boueva O.V."/>
            <person name="Ariskina E.V."/>
            <person name="Hahnke R.L."/>
            <person name="Bunk B."/>
            <person name="Sproer C."/>
            <person name="Schumann P."/>
            <person name="Evtushenko L.I."/>
            <person name="Kublanov I.V."/>
        </authorList>
    </citation>
    <scope>NUCLEOTIDE SEQUENCE</scope>
    <source>
        <strain evidence="2">DSM 106290</strain>
    </source>
</reference>
<dbReference type="PANTHER" id="PTHR36512">
    <property type="entry name" value="D-AMINOPEPTIDASE"/>
    <property type="match status" value="1"/>
</dbReference>
<dbReference type="GO" id="GO:0004177">
    <property type="term" value="F:aminopeptidase activity"/>
    <property type="evidence" value="ECO:0007669"/>
    <property type="project" value="TreeGrafter"/>
</dbReference>
<evidence type="ECO:0000313" key="2">
    <source>
        <dbReference type="EMBL" id="QSB05014.1"/>
    </source>
</evidence>
<keyword evidence="3" id="KW-1185">Reference proteome</keyword>
<evidence type="ECO:0000313" key="3">
    <source>
        <dbReference type="Proteomes" id="UP000662939"/>
    </source>
</evidence>
<dbReference type="InterPro" id="IPR016117">
    <property type="entry name" value="ArgJ-like_dom_sf"/>
</dbReference>
<dbReference type="KEGG" id="nav:JQS30_14800"/>
<dbReference type="SUPFAM" id="SSF56266">
    <property type="entry name" value="DmpA/ArgJ-like"/>
    <property type="match status" value="1"/>
</dbReference>
<name>A0A895XI52_9ACTN</name>
<dbReference type="Proteomes" id="UP000662939">
    <property type="component" value="Chromosome"/>
</dbReference>
<dbReference type="AlphaFoldDB" id="A0A895XI52"/>
<dbReference type="PANTHER" id="PTHR36512:SF3">
    <property type="entry name" value="BLR5678 PROTEIN"/>
    <property type="match status" value="1"/>
</dbReference>